<evidence type="ECO:0000256" key="1">
    <source>
        <dbReference type="SAM" id="MobiDB-lite"/>
    </source>
</evidence>
<dbReference type="EMBL" id="JAINVZ010000038">
    <property type="protein sequence ID" value="MBY8889206.1"/>
    <property type="molecule type" value="Genomic_DNA"/>
</dbReference>
<accession>A0ABS7R166</accession>
<proteinExistence type="predicted"/>
<dbReference type="RefSeq" id="WP_222982336.1">
    <property type="nucleotide sequence ID" value="NZ_JAINVZ010000038.1"/>
</dbReference>
<gene>
    <name evidence="2" type="ORF">K7472_30815</name>
</gene>
<reference evidence="2 3" key="1">
    <citation type="submission" date="2021-08" db="EMBL/GenBank/DDBJ databases">
        <title>Streptomyces sp. PTM05 isolated from lichen.</title>
        <authorList>
            <person name="Somphong A."/>
            <person name="Phongsopitanun W."/>
            <person name="Tanasupawat S."/>
        </authorList>
    </citation>
    <scope>NUCLEOTIDE SEQUENCE [LARGE SCALE GENOMIC DNA]</scope>
    <source>
        <strain evidence="2 3">Ptm05</strain>
    </source>
</reference>
<name>A0ABS7R166_9ACTN</name>
<protein>
    <submittedName>
        <fullName evidence="2">Uncharacterized protein</fullName>
    </submittedName>
</protein>
<organism evidence="2 3">
    <name type="scientific">Streptantibioticus parmotrematis</name>
    <dbReference type="NCBI Taxonomy" id="2873249"/>
    <lineage>
        <taxon>Bacteria</taxon>
        <taxon>Bacillati</taxon>
        <taxon>Actinomycetota</taxon>
        <taxon>Actinomycetes</taxon>
        <taxon>Kitasatosporales</taxon>
        <taxon>Streptomycetaceae</taxon>
        <taxon>Streptantibioticus</taxon>
    </lineage>
</organism>
<sequence>MWLATALVTAVASIFVYALVTAIHTKHTGRIPDQAQLDHAGYRILTVILAVGVAGPWPTPRSSASDPPGDDPYHH</sequence>
<comment type="caution">
    <text evidence="2">The sequence shown here is derived from an EMBL/GenBank/DDBJ whole genome shotgun (WGS) entry which is preliminary data.</text>
</comment>
<dbReference type="Proteomes" id="UP001198565">
    <property type="component" value="Unassembled WGS sequence"/>
</dbReference>
<evidence type="ECO:0000313" key="3">
    <source>
        <dbReference type="Proteomes" id="UP001198565"/>
    </source>
</evidence>
<feature type="region of interest" description="Disordered" evidence="1">
    <location>
        <begin position="56"/>
        <end position="75"/>
    </location>
</feature>
<evidence type="ECO:0000313" key="2">
    <source>
        <dbReference type="EMBL" id="MBY8889206.1"/>
    </source>
</evidence>
<keyword evidence="3" id="KW-1185">Reference proteome</keyword>